<feature type="region of interest" description="Disordered" evidence="5">
    <location>
        <begin position="1"/>
        <end position="38"/>
    </location>
</feature>
<feature type="compositionally biased region" description="Basic and acidic residues" evidence="5">
    <location>
        <begin position="507"/>
        <end position="562"/>
    </location>
</feature>
<dbReference type="PROSITE" id="PS51525">
    <property type="entry name" value="NET"/>
    <property type="match status" value="1"/>
</dbReference>
<feature type="region of interest" description="Disordered" evidence="5">
    <location>
        <begin position="413"/>
        <end position="435"/>
    </location>
</feature>
<dbReference type="InterPro" id="IPR038336">
    <property type="entry name" value="NET_sf"/>
</dbReference>
<keyword evidence="10" id="KW-1185">Reference proteome</keyword>
<accession>A0AB34IMK1</accession>
<feature type="domain" description="Bromo" evidence="6">
    <location>
        <begin position="225"/>
        <end position="292"/>
    </location>
</feature>
<feature type="compositionally biased region" description="Basic residues" evidence="5">
    <location>
        <begin position="198"/>
        <end position="207"/>
    </location>
</feature>
<dbReference type="InterPro" id="IPR001487">
    <property type="entry name" value="Bromodomain"/>
</dbReference>
<dbReference type="PANTHER" id="PTHR45926">
    <property type="entry name" value="OSJNBA0053K19.4 PROTEIN"/>
    <property type="match status" value="1"/>
</dbReference>
<evidence type="ECO:0000256" key="5">
    <source>
        <dbReference type="SAM" id="MobiDB-lite"/>
    </source>
</evidence>
<evidence type="ECO:0000259" key="6">
    <source>
        <dbReference type="PROSITE" id="PS50014"/>
    </source>
</evidence>
<dbReference type="Pfam" id="PF00439">
    <property type="entry name" value="Bromodomain"/>
    <property type="match status" value="1"/>
</dbReference>
<protein>
    <recommendedName>
        <fullName evidence="11">Bromo domain-containing protein</fullName>
    </recommendedName>
</protein>
<sequence>MRRLLASRARMAQQSEDVEEPGEQGRSGQAQDEASEAERQRLYECMQDVQEQCAVMVRQSNEMLRRLLKVEGDTGGPPLGCRRARMDKSRRNAREGAMHGTITTTQQKAEALNLEFARVNRLDLLFIPVEQVSSESTKLSATPKIIFNPETGVSNMPGPLRGRPSHSGSLRGGQPSRKRALSHGSGVQALAGGSSLPKQRRKSTAPRKAKDNWEQDCEQVLESLKKHSKHYVFAKPVDVPGYSLRISEPMDLGTIKSKLDKQEYMDSDGFYADLNKVWENCKEFNGADSPYTKWAMEMKEMARKGMKRTDREDSEKKYFRKEIYRLRKVVSSLQQQQQLLLQPPVPVEEHEWTFEEKRRLTESINKLGSGDLQQVVKILNKNGSTSSTSVELDLAKVESSVLSKLKAFVKKCAQKKQRARNKPRSSLPNSRQIEEARMRTQADIDWCNSQLGKAEEVQANSVVGGVTQPNGNYSDPESDNDNGLLAGPSSSASAPNSFWSSFQNAKKQRESEKEAQLRREQERNAQQLRELERAKAEQHEKQLAEQRELERRRAAERAAREQEDAEFDLLGQSSMMASFEQNGVLG</sequence>
<evidence type="ECO:0000256" key="2">
    <source>
        <dbReference type="ARBA" id="ARBA00023117"/>
    </source>
</evidence>
<evidence type="ECO:0000259" key="7">
    <source>
        <dbReference type="PROSITE" id="PS51525"/>
    </source>
</evidence>
<dbReference type="SUPFAM" id="SSF47370">
    <property type="entry name" value="Bromodomain"/>
    <property type="match status" value="1"/>
</dbReference>
<evidence type="ECO:0008006" key="11">
    <source>
        <dbReference type="Google" id="ProtNLM"/>
    </source>
</evidence>
<dbReference type="Gene3D" id="1.20.920.10">
    <property type="entry name" value="Bromodomain-like"/>
    <property type="match status" value="1"/>
</dbReference>
<feature type="region of interest" description="Disordered" evidence="5">
    <location>
        <begin position="150"/>
        <end position="214"/>
    </location>
</feature>
<keyword evidence="2 4" id="KW-0103">Bromodomain</keyword>
<feature type="compositionally biased region" description="Polar residues" evidence="5">
    <location>
        <begin position="571"/>
        <end position="586"/>
    </location>
</feature>
<evidence type="ECO:0000256" key="1">
    <source>
        <dbReference type="ARBA" id="ARBA00023015"/>
    </source>
</evidence>
<evidence type="ECO:0000256" key="4">
    <source>
        <dbReference type="PROSITE-ProRule" id="PRU00035"/>
    </source>
</evidence>
<feature type="compositionally biased region" description="Low complexity" evidence="5">
    <location>
        <begin position="482"/>
        <end position="502"/>
    </location>
</feature>
<feature type="compositionally biased region" description="Basic residues" evidence="5">
    <location>
        <begin position="413"/>
        <end position="423"/>
    </location>
</feature>
<dbReference type="PRINTS" id="PR00503">
    <property type="entry name" value="BROMODOMAIN"/>
</dbReference>
<gene>
    <name evidence="8" type="ORF">AB1Y20_012821</name>
    <name evidence="9" type="ORF">AB1Y20_012826</name>
</gene>
<dbReference type="InterPro" id="IPR027353">
    <property type="entry name" value="NET_dom"/>
</dbReference>
<dbReference type="Pfam" id="PF17035">
    <property type="entry name" value="BET"/>
    <property type="match status" value="1"/>
</dbReference>
<dbReference type="CDD" id="cd04369">
    <property type="entry name" value="Bromodomain"/>
    <property type="match status" value="1"/>
</dbReference>
<comment type="caution">
    <text evidence="9">The sequence shown here is derived from an EMBL/GenBank/DDBJ whole genome shotgun (WGS) entry which is preliminary data.</text>
</comment>
<keyword evidence="3" id="KW-0804">Transcription</keyword>
<evidence type="ECO:0000313" key="10">
    <source>
        <dbReference type="Proteomes" id="UP001515480"/>
    </source>
</evidence>
<feature type="region of interest" description="Disordered" evidence="5">
    <location>
        <begin position="464"/>
        <end position="586"/>
    </location>
</feature>
<evidence type="ECO:0000313" key="8">
    <source>
        <dbReference type="EMBL" id="KAL1500151.1"/>
    </source>
</evidence>
<reference evidence="9 10" key="1">
    <citation type="journal article" date="2024" name="Science">
        <title>Giant polyketide synthase enzymes in the biosynthesis of giant marine polyether toxins.</title>
        <authorList>
            <person name="Fallon T.R."/>
            <person name="Shende V.V."/>
            <person name="Wierzbicki I.H."/>
            <person name="Pendleton A.L."/>
            <person name="Watervoot N.F."/>
            <person name="Auber R.P."/>
            <person name="Gonzalez D.J."/>
            <person name="Wisecaver J.H."/>
            <person name="Moore B.S."/>
        </authorList>
    </citation>
    <scope>NUCLEOTIDE SEQUENCE [LARGE SCALE GENOMIC DNA]</scope>
    <source>
        <strain evidence="9 10">12B1</strain>
    </source>
</reference>
<dbReference type="EMBL" id="JBGBPQ010000024">
    <property type="protein sequence ID" value="KAL1500156.1"/>
    <property type="molecule type" value="Genomic_DNA"/>
</dbReference>
<keyword evidence="1" id="KW-0805">Transcription regulation</keyword>
<evidence type="ECO:0000256" key="3">
    <source>
        <dbReference type="ARBA" id="ARBA00023163"/>
    </source>
</evidence>
<dbReference type="EMBL" id="JBGBPQ010000024">
    <property type="protein sequence ID" value="KAL1500151.1"/>
    <property type="molecule type" value="Genomic_DNA"/>
</dbReference>
<dbReference type="Proteomes" id="UP001515480">
    <property type="component" value="Unassembled WGS sequence"/>
</dbReference>
<dbReference type="InterPro" id="IPR036427">
    <property type="entry name" value="Bromodomain-like_sf"/>
</dbReference>
<dbReference type="AlphaFoldDB" id="A0AB34IMK1"/>
<organism evidence="9 10">
    <name type="scientific">Prymnesium parvum</name>
    <name type="common">Toxic golden alga</name>
    <dbReference type="NCBI Taxonomy" id="97485"/>
    <lineage>
        <taxon>Eukaryota</taxon>
        <taxon>Haptista</taxon>
        <taxon>Haptophyta</taxon>
        <taxon>Prymnesiophyceae</taxon>
        <taxon>Prymnesiales</taxon>
        <taxon>Prymnesiaceae</taxon>
        <taxon>Prymnesium</taxon>
    </lineage>
</organism>
<dbReference type="PROSITE" id="PS50014">
    <property type="entry name" value="BROMODOMAIN_2"/>
    <property type="match status" value="1"/>
</dbReference>
<dbReference type="Gene3D" id="1.20.1270.220">
    <property type="match status" value="1"/>
</dbReference>
<proteinExistence type="predicted"/>
<evidence type="ECO:0000313" key="9">
    <source>
        <dbReference type="EMBL" id="KAL1500156.1"/>
    </source>
</evidence>
<dbReference type="SMART" id="SM00297">
    <property type="entry name" value="BROMO"/>
    <property type="match status" value="1"/>
</dbReference>
<name>A0AB34IMK1_PRYPA</name>
<feature type="compositionally biased region" description="Low complexity" evidence="5">
    <location>
        <begin position="1"/>
        <end position="12"/>
    </location>
</feature>
<feature type="domain" description="NET" evidence="7">
    <location>
        <begin position="342"/>
        <end position="420"/>
    </location>
</feature>